<name>A0A1J7G562_LUPAN</name>
<evidence type="ECO:0000313" key="3">
    <source>
        <dbReference type="EMBL" id="OIV89465.1"/>
    </source>
</evidence>
<evidence type="ECO:0000256" key="2">
    <source>
        <dbReference type="SAM" id="Phobius"/>
    </source>
</evidence>
<dbReference type="InterPro" id="IPR053284">
    <property type="entry name" value="RGS1-HXK1_interactor"/>
</dbReference>
<feature type="region of interest" description="Disordered" evidence="1">
    <location>
        <begin position="1"/>
        <end position="23"/>
    </location>
</feature>
<dbReference type="AlphaFoldDB" id="A0A1J7G562"/>
<proteinExistence type="predicted"/>
<keyword evidence="2" id="KW-0812">Transmembrane</keyword>
<gene>
    <name evidence="3" type="ORF">TanjilG_20949</name>
</gene>
<dbReference type="Proteomes" id="UP000188354">
    <property type="component" value="Unassembled WGS sequence"/>
</dbReference>
<evidence type="ECO:0000256" key="1">
    <source>
        <dbReference type="SAM" id="MobiDB-lite"/>
    </source>
</evidence>
<accession>A0A1J7G562</accession>
<feature type="transmembrane region" description="Helical" evidence="2">
    <location>
        <begin position="175"/>
        <end position="200"/>
    </location>
</feature>
<organism evidence="3 4">
    <name type="scientific">Lupinus angustifolius</name>
    <name type="common">Narrow-leaved blue lupine</name>
    <dbReference type="NCBI Taxonomy" id="3871"/>
    <lineage>
        <taxon>Eukaryota</taxon>
        <taxon>Viridiplantae</taxon>
        <taxon>Streptophyta</taxon>
        <taxon>Embryophyta</taxon>
        <taxon>Tracheophyta</taxon>
        <taxon>Spermatophyta</taxon>
        <taxon>Magnoliopsida</taxon>
        <taxon>eudicotyledons</taxon>
        <taxon>Gunneridae</taxon>
        <taxon>Pentapetalae</taxon>
        <taxon>rosids</taxon>
        <taxon>fabids</taxon>
        <taxon>Fabales</taxon>
        <taxon>Fabaceae</taxon>
        <taxon>Papilionoideae</taxon>
        <taxon>50 kb inversion clade</taxon>
        <taxon>genistoids sensu lato</taxon>
        <taxon>core genistoids</taxon>
        <taxon>Genisteae</taxon>
        <taxon>Lupinus</taxon>
    </lineage>
</organism>
<reference evidence="3 4" key="1">
    <citation type="journal article" date="2017" name="Plant Biotechnol. J.">
        <title>A comprehensive draft genome sequence for lupin (Lupinus angustifolius), an emerging health food: insights into plant-microbe interactions and legume evolution.</title>
        <authorList>
            <person name="Hane J.K."/>
            <person name="Ming Y."/>
            <person name="Kamphuis L.G."/>
            <person name="Nelson M.N."/>
            <person name="Garg G."/>
            <person name="Atkins C.A."/>
            <person name="Bayer P.E."/>
            <person name="Bravo A."/>
            <person name="Bringans S."/>
            <person name="Cannon S."/>
            <person name="Edwards D."/>
            <person name="Foley R."/>
            <person name="Gao L.L."/>
            <person name="Harrison M.J."/>
            <person name="Huang W."/>
            <person name="Hurgobin B."/>
            <person name="Li S."/>
            <person name="Liu C.W."/>
            <person name="McGrath A."/>
            <person name="Morahan G."/>
            <person name="Murray J."/>
            <person name="Weller J."/>
            <person name="Jian J."/>
            <person name="Singh K.B."/>
        </authorList>
    </citation>
    <scope>NUCLEOTIDE SEQUENCE [LARGE SCALE GENOMIC DNA]</scope>
    <source>
        <strain evidence="4">cv. Tanjil</strain>
        <tissue evidence="3">Whole plant</tissue>
    </source>
</reference>
<feature type="transmembrane region" description="Helical" evidence="2">
    <location>
        <begin position="105"/>
        <end position="127"/>
    </location>
</feature>
<dbReference type="PANTHER" id="PTHR34554:SF1">
    <property type="entry name" value="ALANINE-TRNA LIGASE"/>
    <property type="match status" value="1"/>
</dbReference>
<dbReference type="Gramene" id="OIV89465">
    <property type="protein sequence ID" value="OIV89465"/>
    <property type="gene ID" value="TanjilG_20949"/>
</dbReference>
<sequence>MATVTESSESQITSARDNNLTGNSNARVLDETATFIDDAVRQAQFYQKALNDAVESALDASITRFSQIRSTSYAHFNQTLDSLDELKSQYNAYEDILFGKIKDGALVAASQPAITCGATAALGLVVLKRPRRMLYYNTLRLFVSEESLISRASAEVNELRISIDLLKAEGEKLQILSMVLNCLSLFPLSSFIFSTMIMVASSNLLENRWMVGDGVISSWLRRWVVRRSQVTFIGCTRDGVVTVTLHLLSCCCWLLETHNSSVDKRHDGLGGVLKTDWRSDDVSIELVSSHIVWMGAVWCSLVIIPSLI</sequence>
<evidence type="ECO:0000313" key="4">
    <source>
        <dbReference type="Proteomes" id="UP000188354"/>
    </source>
</evidence>
<dbReference type="EMBL" id="KV862290">
    <property type="protein sequence ID" value="OIV89465.1"/>
    <property type="molecule type" value="Genomic_DNA"/>
</dbReference>
<keyword evidence="4" id="KW-1185">Reference proteome</keyword>
<keyword evidence="2" id="KW-1133">Transmembrane helix</keyword>
<dbReference type="PANTHER" id="PTHR34554">
    <property type="entry name" value="RGS1-HXK1-INTERACTING PROTEIN 1"/>
    <property type="match status" value="1"/>
</dbReference>
<keyword evidence="2" id="KW-0472">Membrane</keyword>
<protein>
    <submittedName>
        <fullName evidence="3">Uncharacterized protein</fullName>
    </submittedName>
</protein>
<dbReference type="STRING" id="3871.A0A1J7G562"/>